<organism evidence="3 4">
    <name type="scientific">Ureibacillus acetophenoni</name>
    <dbReference type="NCBI Taxonomy" id="614649"/>
    <lineage>
        <taxon>Bacteria</taxon>
        <taxon>Bacillati</taxon>
        <taxon>Bacillota</taxon>
        <taxon>Bacilli</taxon>
        <taxon>Bacillales</taxon>
        <taxon>Caryophanaceae</taxon>
        <taxon>Ureibacillus</taxon>
    </lineage>
</organism>
<keyword evidence="4" id="KW-1185">Reference proteome</keyword>
<dbReference type="AlphaFoldDB" id="A0A285UB76"/>
<dbReference type="SMART" id="SM00989">
    <property type="entry name" value="V4R"/>
    <property type="match status" value="1"/>
</dbReference>
<reference evidence="4" key="1">
    <citation type="submission" date="2017-08" db="EMBL/GenBank/DDBJ databases">
        <authorList>
            <person name="Varghese N."/>
            <person name="Submissions S."/>
        </authorList>
    </citation>
    <scope>NUCLEOTIDE SEQUENCE [LARGE SCALE GENOMIC DNA]</scope>
    <source>
        <strain evidence="4">JC23</strain>
    </source>
</reference>
<dbReference type="OrthoDB" id="154713at2"/>
<dbReference type="InterPro" id="IPR010523">
    <property type="entry name" value="XylR_N"/>
</dbReference>
<evidence type="ECO:0000259" key="2">
    <source>
        <dbReference type="SMART" id="SM00989"/>
    </source>
</evidence>
<proteinExistence type="inferred from homology"/>
<dbReference type="InterPro" id="IPR042070">
    <property type="entry name" value="PucR_C-HTH_sf"/>
</dbReference>
<dbReference type="PANTHER" id="PTHR33744:SF1">
    <property type="entry name" value="DNA-BINDING TRANSCRIPTIONAL ACTIVATOR ADER"/>
    <property type="match status" value="1"/>
</dbReference>
<comment type="similarity">
    <text evidence="1">Belongs to the CdaR family.</text>
</comment>
<dbReference type="Pfam" id="PF02830">
    <property type="entry name" value="V4R"/>
    <property type="match status" value="1"/>
</dbReference>
<accession>A0A285UB76</accession>
<name>A0A285UB76_9BACL</name>
<protein>
    <submittedName>
        <fullName evidence="3">PucR-like helix-turn-helix protein</fullName>
    </submittedName>
</protein>
<dbReference type="InterPro" id="IPR004096">
    <property type="entry name" value="V4R"/>
</dbReference>
<dbReference type="InterPro" id="IPR025736">
    <property type="entry name" value="PucR_C-HTH_dom"/>
</dbReference>
<evidence type="ECO:0000313" key="3">
    <source>
        <dbReference type="EMBL" id="SOC37806.1"/>
    </source>
</evidence>
<dbReference type="SUPFAM" id="SSF111126">
    <property type="entry name" value="Ligand-binding domain in the NO signalling and Golgi transport"/>
    <property type="match status" value="1"/>
</dbReference>
<dbReference type="Pfam" id="PF06505">
    <property type="entry name" value="XylR_N"/>
    <property type="match status" value="1"/>
</dbReference>
<dbReference type="Pfam" id="PF13556">
    <property type="entry name" value="HTH_30"/>
    <property type="match status" value="1"/>
</dbReference>
<evidence type="ECO:0000256" key="1">
    <source>
        <dbReference type="ARBA" id="ARBA00006754"/>
    </source>
</evidence>
<dbReference type="InterPro" id="IPR041522">
    <property type="entry name" value="CdaR_GGDEF"/>
</dbReference>
<dbReference type="EMBL" id="OBQC01000003">
    <property type="protein sequence ID" value="SOC37806.1"/>
    <property type="molecule type" value="Genomic_DNA"/>
</dbReference>
<dbReference type="RefSeq" id="WP_097148973.1">
    <property type="nucleotide sequence ID" value="NZ_OBQC01000003.1"/>
</dbReference>
<dbReference type="InterPro" id="IPR051448">
    <property type="entry name" value="CdaR-like_regulators"/>
</dbReference>
<sequence>MVHSETFNDYEDKKISTTSATFGLLRKELISNLGTKRAKAFLLRYGWNLGVANAREVLKNPTDLEAMLSKGGALHLQTGQISKMVSERTLETDENGEVVRIYATGKWLDSFEVKEHIKNHGISNHPVCHTLAGLGSGYTSMITKRRVFLKEVKCRAMGHDECCYEMRLEEEWQDDPEMLEEIKLYNESSFIDELNFTYEQLLDQKNYIERVSTFHDTLTTKLSEGYSIEELVQTVSKTLEIPVTIEDLNFQARVFEGIEQEQYDKLNEDFSNFITRTSSGKIQSASYNKTFIVRGKLHSRLVTPILVQRETIGYMTFIYTDNMNDIENDMMFIQRAANAAAIYFLTEKTSLEAVENIKGYFFEQLLLKQYSSQSNVIYRGYYMGIDLNEPFYIATLQITSDQRDTTNIEFQDQVIQSITRYLELQSYQILITQFENQIVLLLPKVHDLLFKLENILNHLHNRIRHTQFRIGISNETESIDQITDSLEESQIVLRINNQDSIVLFENANMIGTLINTKNMSTIRRKAQKELKPILQLKKVKRDELLKTMYVFLMNGGNLQQSISDLSLSMSGLMYRVTNIEKLLNKELRNPTTAYELLLMLDALKILGDIDVSN</sequence>
<feature type="domain" description="4-vinyl reductase 4VR" evidence="2">
    <location>
        <begin position="106"/>
        <end position="168"/>
    </location>
</feature>
<dbReference type="Gene3D" id="3.30.1380.20">
    <property type="entry name" value="Trafficking protein particle complex subunit 3"/>
    <property type="match status" value="1"/>
</dbReference>
<dbReference type="InterPro" id="IPR024096">
    <property type="entry name" value="NO_sig/Golgi_transp_ligand-bd"/>
</dbReference>
<gene>
    <name evidence="3" type="ORF">SAMN05877842_103356</name>
</gene>
<dbReference type="Gene3D" id="1.10.10.2840">
    <property type="entry name" value="PucR C-terminal helix-turn-helix domain"/>
    <property type="match status" value="1"/>
</dbReference>
<evidence type="ECO:0000313" key="4">
    <source>
        <dbReference type="Proteomes" id="UP000219252"/>
    </source>
</evidence>
<dbReference type="Pfam" id="PF17853">
    <property type="entry name" value="GGDEF_2"/>
    <property type="match status" value="1"/>
</dbReference>
<dbReference type="Proteomes" id="UP000219252">
    <property type="component" value="Unassembled WGS sequence"/>
</dbReference>
<dbReference type="PANTHER" id="PTHR33744">
    <property type="entry name" value="CARBOHYDRATE DIACID REGULATOR"/>
    <property type="match status" value="1"/>
</dbReference>